<protein>
    <recommendedName>
        <fullName evidence="1">DUF4178 domain-containing protein</fullName>
    </recommendedName>
</protein>
<sequence length="634" mass="72295">MTEIPYTYKCPSCSNLVTFSSRHATVRVCTCGTVLNRMTDGTIIPRPFSVIAEKASVIAPGTTGQWKGKTFRVSGRFRIWTSETVFSYWTIIFEDETAAYLMEGYGMYAVLLPVATPPELARDAIKQLAPGGKKLLNKDEYMLLRKDQCKKWDVEGELFIPECNSTFITYDFSSAKGQLLHIIEYWSQVQPAFEVHYTDFTSLALEQTRTYDNPGWEFKCTCGCNIHVATFPYAQSCVCRNCGHRYVYENNLEFNRRGKNGIQVQPAITLGATGIIKGISYKVIGFIVKEERNQYQSQWREYTLFNEQEGYAFLSEYDGHWIYLREQGKTPVPENMSTGGFNYDGKGFDLFNSYSYNIVTARGEFPGNAFNDTQVKCWEFISPPIMWNREQSPTEGIVWFKGWHVDADELKKALGDAIIRPTQVGVGAVQPNGYIDLMILVRNTLIAIGVLILLHLAITSGNSERELFVREIYFSDSSTMQAAVINDIHLEKGKSNIMLDLNSPVENTWMDLEATLVDIKTGTEYSVNKGVEYYSGVEDGERWSEGSQNATFFINEVPHGDYTLKLEATRETAYYPLKSYTITAHYDVPNTRNLFICIGLLLLWPIFKYFSTYFSERQRWSNSPYSAFITSEDE</sequence>
<proteinExistence type="predicted"/>
<organism evidence="2 3">
    <name type="scientific">Chitinophaga filiformis</name>
    <name type="common">Myxococcus filiformis</name>
    <name type="synonym">Flexibacter filiformis</name>
    <dbReference type="NCBI Taxonomy" id="104663"/>
    <lineage>
        <taxon>Bacteria</taxon>
        <taxon>Pseudomonadati</taxon>
        <taxon>Bacteroidota</taxon>
        <taxon>Chitinophagia</taxon>
        <taxon>Chitinophagales</taxon>
        <taxon>Chitinophagaceae</taxon>
        <taxon>Chitinophaga</taxon>
    </lineage>
</organism>
<accession>A0A1G7X072</accession>
<dbReference type="STRING" id="104663.SAMN04488121_106244"/>
<reference evidence="2 3" key="1">
    <citation type="submission" date="2016-10" db="EMBL/GenBank/DDBJ databases">
        <authorList>
            <person name="de Groot N.N."/>
        </authorList>
    </citation>
    <scope>NUCLEOTIDE SEQUENCE [LARGE SCALE GENOMIC DNA]</scope>
    <source>
        <strain evidence="2 3">DSM 527</strain>
    </source>
</reference>
<dbReference type="RefSeq" id="WP_089835298.1">
    <property type="nucleotide sequence ID" value="NZ_FNBN01000006.1"/>
</dbReference>
<dbReference type="Pfam" id="PF13785">
    <property type="entry name" value="DUF4178"/>
    <property type="match status" value="1"/>
</dbReference>
<dbReference type="InterPro" id="IPR025235">
    <property type="entry name" value="DUF4178"/>
</dbReference>
<dbReference type="OrthoDB" id="713199at2"/>
<feature type="domain" description="DUF4178" evidence="1">
    <location>
        <begin position="270"/>
        <end position="406"/>
    </location>
</feature>
<evidence type="ECO:0000313" key="2">
    <source>
        <dbReference type="EMBL" id="SDG77582.1"/>
    </source>
</evidence>
<gene>
    <name evidence="2" type="ORF">SAMN04488121_106244</name>
</gene>
<dbReference type="Proteomes" id="UP000199045">
    <property type="component" value="Unassembled WGS sequence"/>
</dbReference>
<dbReference type="EMBL" id="FNBN01000006">
    <property type="protein sequence ID" value="SDG77582.1"/>
    <property type="molecule type" value="Genomic_DNA"/>
</dbReference>
<evidence type="ECO:0000313" key="3">
    <source>
        <dbReference type="Proteomes" id="UP000199045"/>
    </source>
</evidence>
<dbReference type="AlphaFoldDB" id="A0A1G7X072"/>
<name>A0A1G7X072_CHIFI</name>
<evidence type="ECO:0000259" key="1">
    <source>
        <dbReference type="Pfam" id="PF13785"/>
    </source>
</evidence>